<reference evidence="2 3" key="1">
    <citation type="submission" date="2015-09" db="EMBL/GenBank/DDBJ databases">
        <title>Draft genome of the parasitic nematode Teladorsagia circumcincta isolate WARC Sus (inbred).</title>
        <authorList>
            <person name="Mitreva M."/>
        </authorList>
    </citation>
    <scope>NUCLEOTIDE SEQUENCE [LARGE SCALE GENOMIC DNA]</scope>
    <source>
        <strain evidence="2 3">S</strain>
    </source>
</reference>
<evidence type="ECO:0000313" key="2">
    <source>
        <dbReference type="EMBL" id="PIO59240.1"/>
    </source>
</evidence>
<name>A0A2G9TPI9_TELCI</name>
<proteinExistence type="predicted"/>
<dbReference type="Proteomes" id="UP000230423">
    <property type="component" value="Unassembled WGS sequence"/>
</dbReference>
<dbReference type="AlphaFoldDB" id="A0A2G9TPI9"/>
<evidence type="ECO:0000313" key="3">
    <source>
        <dbReference type="Proteomes" id="UP000230423"/>
    </source>
</evidence>
<keyword evidence="1" id="KW-0175">Coiled coil</keyword>
<accession>A0A2G9TPI9</accession>
<sequence>MPDTLLASAPASFAQTSLDPEVNAVVTSLRTGSVMNVEHIRQLQNILQNYEQSLQTKELIAKRKQLQILQNELIEQRKKIEEQRRLEEELRKKEQELEVQRQAMELQLQQQLSMWHNSFSNSRDPKLPLMPLELSGSAFPPAPPLVSSLHFEKEIDLFLWQYYWII</sequence>
<protein>
    <submittedName>
        <fullName evidence="2">Uncharacterized protein</fullName>
    </submittedName>
</protein>
<evidence type="ECO:0000256" key="1">
    <source>
        <dbReference type="SAM" id="Coils"/>
    </source>
</evidence>
<organism evidence="2 3">
    <name type="scientific">Teladorsagia circumcincta</name>
    <name type="common">Brown stomach worm</name>
    <name type="synonym">Ostertagia circumcincta</name>
    <dbReference type="NCBI Taxonomy" id="45464"/>
    <lineage>
        <taxon>Eukaryota</taxon>
        <taxon>Metazoa</taxon>
        <taxon>Ecdysozoa</taxon>
        <taxon>Nematoda</taxon>
        <taxon>Chromadorea</taxon>
        <taxon>Rhabditida</taxon>
        <taxon>Rhabditina</taxon>
        <taxon>Rhabditomorpha</taxon>
        <taxon>Strongyloidea</taxon>
        <taxon>Trichostrongylidae</taxon>
        <taxon>Teladorsagia</taxon>
    </lineage>
</organism>
<gene>
    <name evidence="2" type="ORF">TELCIR_19303</name>
</gene>
<dbReference type="OrthoDB" id="5811183at2759"/>
<dbReference type="EMBL" id="KZ358362">
    <property type="protein sequence ID" value="PIO59240.1"/>
    <property type="molecule type" value="Genomic_DNA"/>
</dbReference>
<feature type="coiled-coil region" evidence="1">
    <location>
        <begin position="40"/>
        <end position="110"/>
    </location>
</feature>
<keyword evidence="3" id="KW-1185">Reference proteome</keyword>